<dbReference type="GO" id="GO:0016887">
    <property type="term" value="F:ATP hydrolysis activity"/>
    <property type="evidence" value="ECO:0007669"/>
    <property type="project" value="InterPro"/>
</dbReference>
<evidence type="ECO:0000313" key="7">
    <source>
        <dbReference type="Proteomes" id="UP001303115"/>
    </source>
</evidence>
<dbReference type="Gene3D" id="3.40.50.300">
    <property type="entry name" value="P-loop containing nucleotide triphosphate hydrolases"/>
    <property type="match status" value="2"/>
</dbReference>
<feature type="compositionally biased region" description="Basic and acidic residues" evidence="4">
    <location>
        <begin position="19"/>
        <end position="34"/>
    </location>
</feature>
<dbReference type="PANTHER" id="PTHR43392">
    <property type="entry name" value="AAA-TYPE ATPASE FAMILY PROTEIN / ANKYRIN REPEAT FAMILY PROTEIN"/>
    <property type="match status" value="1"/>
</dbReference>
<feature type="compositionally biased region" description="Basic and acidic residues" evidence="4">
    <location>
        <begin position="117"/>
        <end position="134"/>
    </location>
</feature>
<dbReference type="CDD" id="cd00009">
    <property type="entry name" value="AAA"/>
    <property type="match status" value="1"/>
</dbReference>
<proteinExistence type="inferred from homology"/>
<dbReference type="InterPro" id="IPR000641">
    <property type="entry name" value="CbxX/CfxQ"/>
</dbReference>
<dbReference type="Pfam" id="PF17866">
    <property type="entry name" value="AAA_lid_6"/>
    <property type="match status" value="1"/>
</dbReference>
<dbReference type="InterPro" id="IPR003959">
    <property type="entry name" value="ATPase_AAA_core"/>
</dbReference>
<comment type="caution">
    <text evidence="6">The sequence shown here is derived from an EMBL/GenBank/DDBJ whole genome shotgun (WGS) entry which is preliminary data.</text>
</comment>
<dbReference type="PANTHER" id="PTHR43392:SF2">
    <property type="entry name" value="AAA-TYPE ATPASE FAMILY PROTEIN _ ANKYRIN REPEAT FAMILY PROTEIN"/>
    <property type="match status" value="1"/>
</dbReference>
<feature type="domain" description="AAA+ ATPase" evidence="5">
    <location>
        <begin position="450"/>
        <end position="570"/>
    </location>
</feature>
<evidence type="ECO:0000256" key="3">
    <source>
        <dbReference type="ARBA" id="ARBA00022840"/>
    </source>
</evidence>
<dbReference type="GO" id="GO:0005524">
    <property type="term" value="F:ATP binding"/>
    <property type="evidence" value="ECO:0007669"/>
    <property type="project" value="UniProtKB-KW"/>
</dbReference>
<feature type="compositionally biased region" description="Low complexity" evidence="4">
    <location>
        <begin position="392"/>
        <end position="402"/>
    </location>
</feature>
<feature type="domain" description="AAA+ ATPase" evidence="5">
    <location>
        <begin position="692"/>
        <end position="838"/>
    </location>
</feature>
<dbReference type="Proteomes" id="UP001303115">
    <property type="component" value="Unassembled WGS sequence"/>
</dbReference>
<evidence type="ECO:0000256" key="2">
    <source>
        <dbReference type="ARBA" id="ARBA00022741"/>
    </source>
</evidence>
<evidence type="ECO:0000256" key="4">
    <source>
        <dbReference type="SAM" id="MobiDB-lite"/>
    </source>
</evidence>
<organism evidence="6 7">
    <name type="scientific">Parachaetomium inaequale</name>
    <dbReference type="NCBI Taxonomy" id="2588326"/>
    <lineage>
        <taxon>Eukaryota</taxon>
        <taxon>Fungi</taxon>
        <taxon>Dikarya</taxon>
        <taxon>Ascomycota</taxon>
        <taxon>Pezizomycotina</taxon>
        <taxon>Sordariomycetes</taxon>
        <taxon>Sordariomycetidae</taxon>
        <taxon>Sordariales</taxon>
        <taxon>Chaetomiaceae</taxon>
        <taxon>Parachaetomium</taxon>
    </lineage>
</organism>
<gene>
    <name evidence="6" type="ORF">C8A01DRAFT_44816</name>
</gene>
<dbReference type="EMBL" id="MU854345">
    <property type="protein sequence ID" value="KAK4042166.1"/>
    <property type="molecule type" value="Genomic_DNA"/>
</dbReference>
<keyword evidence="7" id="KW-1185">Reference proteome</keyword>
<protein>
    <submittedName>
        <fullName evidence="6">P-loop containing nucleoside triphosphate hydrolase protein</fullName>
    </submittedName>
</protein>
<feature type="region of interest" description="Disordered" evidence="4">
    <location>
        <begin position="1"/>
        <end position="151"/>
    </location>
</feature>
<dbReference type="PRINTS" id="PR00819">
    <property type="entry name" value="CBXCFQXSUPER"/>
</dbReference>
<keyword evidence="2" id="KW-0547">Nucleotide-binding</keyword>
<dbReference type="InterPro" id="IPR003593">
    <property type="entry name" value="AAA+_ATPase"/>
</dbReference>
<dbReference type="SMART" id="SM00382">
    <property type="entry name" value="AAA"/>
    <property type="match status" value="2"/>
</dbReference>
<dbReference type="InterPro" id="IPR050773">
    <property type="entry name" value="CbxX/CfxQ_RuBisCO_ESX"/>
</dbReference>
<feature type="region of interest" description="Disordered" evidence="4">
    <location>
        <begin position="377"/>
        <end position="402"/>
    </location>
</feature>
<keyword evidence="3" id="KW-0067">ATP-binding</keyword>
<evidence type="ECO:0000259" key="5">
    <source>
        <dbReference type="SMART" id="SM00382"/>
    </source>
</evidence>
<accession>A0AAN6PNN3</accession>
<dbReference type="InterPro" id="IPR041627">
    <property type="entry name" value="AAA_lid_6"/>
</dbReference>
<dbReference type="Pfam" id="PF00004">
    <property type="entry name" value="AAA"/>
    <property type="match status" value="2"/>
</dbReference>
<reference evidence="7" key="1">
    <citation type="journal article" date="2023" name="Mol. Phylogenet. Evol.">
        <title>Genome-scale phylogeny and comparative genomics of the fungal order Sordariales.</title>
        <authorList>
            <person name="Hensen N."/>
            <person name="Bonometti L."/>
            <person name="Westerberg I."/>
            <person name="Brannstrom I.O."/>
            <person name="Guillou S."/>
            <person name="Cros-Aarteil S."/>
            <person name="Calhoun S."/>
            <person name="Haridas S."/>
            <person name="Kuo A."/>
            <person name="Mondo S."/>
            <person name="Pangilinan J."/>
            <person name="Riley R."/>
            <person name="LaButti K."/>
            <person name="Andreopoulos B."/>
            <person name="Lipzen A."/>
            <person name="Chen C."/>
            <person name="Yan M."/>
            <person name="Daum C."/>
            <person name="Ng V."/>
            <person name="Clum A."/>
            <person name="Steindorff A."/>
            <person name="Ohm R.A."/>
            <person name="Martin F."/>
            <person name="Silar P."/>
            <person name="Natvig D.O."/>
            <person name="Lalanne C."/>
            <person name="Gautier V."/>
            <person name="Ament-Velasquez S.L."/>
            <person name="Kruys A."/>
            <person name="Hutchinson M.I."/>
            <person name="Powell A.J."/>
            <person name="Barry K."/>
            <person name="Miller A.N."/>
            <person name="Grigoriev I.V."/>
            <person name="Debuchy R."/>
            <person name="Gladieux P."/>
            <person name="Hiltunen Thoren M."/>
            <person name="Johannesson H."/>
        </authorList>
    </citation>
    <scope>NUCLEOTIDE SEQUENCE [LARGE SCALE GENOMIC DNA]</scope>
    <source>
        <strain evidence="7">CBS 284.82</strain>
    </source>
</reference>
<dbReference type="InterPro" id="IPR027417">
    <property type="entry name" value="P-loop_NTPase"/>
</dbReference>
<comment type="similarity">
    <text evidence="1">Belongs to the CbxX/CfxQ family.</text>
</comment>
<dbReference type="AlphaFoldDB" id="A0AAN6PNN3"/>
<evidence type="ECO:0000256" key="1">
    <source>
        <dbReference type="ARBA" id="ARBA00010378"/>
    </source>
</evidence>
<keyword evidence="6" id="KW-0378">Hydrolase</keyword>
<name>A0AAN6PNN3_9PEZI</name>
<dbReference type="SUPFAM" id="SSF52540">
    <property type="entry name" value="P-loop containing nucleoside triphosphate hydrolases"/>
    <property type="match status" value="2"/>
</dbReference>
<sequence>MVCAKRRTRVTRASTSEAADLRSEYTKKTAHTPEDGGNDAGKSHDSNFDLVETACATGLGSPPSRSVLSTPGASSGSSDHDRDGSDENSTDAAGGAPQNIHDGQEGWELGADDEQPEHETGTQAEEHAQPEFKRAHNPFSIPDAEPEDSCWEDITHSSMPLLPALGSKLALNSSEGIDTSPAEREWARQRRELGEESKALDLLMSMVGLEEVKREFLAIKATITAAKHRKGILRRQEFNLRTLATIYKDFLAECGIWSTGADYTARSGLEFQSDRAVDSLRYYLESSLPGRPVRQRIGTFLAGRPSGRWLFPRRLELPDYDDKQLHTILLQLIHHNSFTAESGDTGPYTRIVAKRVGKGRGCSGFTNIVRRQAVRLENNGNSGLEEERNDPTGSGTTATATTDHSLLTREDLIGQEPEDIRSRSAAWKELEKMAGLESRREILGKEPLQTSLNRVFMGPPGTGKTTVAKLYAHVLAEIGLLSTRDVVYKTPDDFIGQYIGESEVKTREILGSTIGKVLIIDDAPMFYHGSRGGYGFTTDTYRLGCIDTIVFRIHNRPGEDRCVILLGYADMMEDMFEKVNPGLRRRFPLEEAFRFEDYDDEHLDQILRLKMAQEEICATDQAMEVAAEVLRLARDRPNFGNGGDVDNLLNQAKTRALFADLIGFSPILDTFRGYQRMAANFRRRGKDPRDIIPFTFVFKGPLGTGKTHTARIVGQIFYDKGFLSTSEVVQCSASQLLGEYMGQSAPKVVNLFERALGEVLFIDEAYRLAGGAAPSGGGCHGYEEEAVGELVDCLTKNRYLKKVVVVLAGYDRDMDRLMRVNPGLKGRFATDVCFPPMDAARMREHLLSLLKKEDIEVRDVVGEVAEEAERMGWSNARDIRTLAAVITGEVHKAAALEDLEDQDEGSTFGVTTAELNGFLEDMLEQRMRAGDMM</sequence>
<evidence type="ECO:0000313" key="6">
    <source>
        <dbReference type="EMBL" id="KAK4042166.1"/>
    </source>
</evidence>
<feature type="compositionally biased region" description="Basic residues" evidence="4">
    <location>
        <begin position="1"/>
        <end position="10"/>
    </location>
</feature>